<dbReference type="OMA" id="VEAMCCK"/>
<name>A0A665VAK9_ECHNA</name>
<protein>
    <recommendedName>
        <fullName evidence="9">PARP catalytic domain-containing protein</fullName>
    </recommendedName>
</protein>
<dbReference type="GO" id="GO:0005634">
    <property type="term" value="C:nucleus"/>
    <property type="evidence" value="ECO:0007669"/>
    <property type="project" value="UniProtKB-SubCell"/>
</dbReference>
<keyword evidence="8" id="KW-1185">Reference proteome</keyword>
<dbReference type="Gene3D" id="3.90.228.10">
    <property type="match status" value="1"/>
</dbReference>
<comment type="subcellular location">
    <subcellularLocation>
        <location evidence="1">Nucleus</location>
    </subcellularLocation>
</comment>
<reference evidence="7" key="2">
    <citation type="submission" date="2025-08" db="UniProtKB">
        <authorList>
            <consortium name="Ensembl"/>
        </authorList>
    </citation>
    <scope>IDENTIFICATION</scope>
</reference>
<evidence type="ECO:0000256" key="2">
    <source>
        <dbReference type="ARBA" id="ARBA00022676"/>
    </source>
</evidence>
<dbReference type="Proteomes" id="UP000472264">
    <property type="component" value="Chromosome 21"/>
</dbReference>
<evidence type="ECO:0000256" key="4">
    <source>
        <dbReference type="ARBA" id="ARBA00023027"/>
    </source>
</evidence>
<dbReference type="Ensembl" id="ENSENLT00000029634.1">
    <property type="protein sequence ID" value="ENSENLP00000028771.1"/>
    <property type="gene ID" value="ENSENLG00000012848.1"/>
</dbReference>
<accession>A0A665VAK9</accession>
<dbReference type="GO" id="GO:0003714">
    <property type="term" value="F:transcription corepressor activity"/>
    <property type="evidence" value="ECO:0007669"/>
    <property type="project" value="TreeGrafter"/>
</dbReference>
<evidence type="ECO:0000256" key="5">
    <source>
        <dbReference type="ARBA" id="ARBA00023242"/>
    </source>
</evidence>
<proteinExistence type="predicted"/>
<dbReference type="SUPFAM" id="SSF56399">
    <property type="entry name" value="ADP-ribosylation"/>
    <property type="match status" value="1"/>
</dbReference>
<dbReference type="GO" id="GO:0070212">
    <property type="term" value="P:protein poly-ADP-ribosylation"/>
    <property type="evidence" value="ECO:0007669"/>
    <property type="project" value="TreeGrafter"/>
</dbReference>
<dbReference type="GO" id="GO:1990404">
    <property type="term" value="F:NAD+-protein mono-ADP-ribosyltransferase activity"/>
    <property type="evidence" value="ECO:0007669"/>
    <property type="project" value="TreeGrafter"/>
</dbReference>
<dbReference type="PANTHER" id="PTHR14453:SF70">
    <property type="entry name" value="PROTEIN MONO-ADP-RIBOSYLTRANSFERASE PARP9"/>
    <property type="match status" value="1"/>
</dbReference>
<evidence type="ECO:0000256" key="1">
    <source>
        <dbReference type="ARBA" id="ARBA00004123"/>
    </source>
</evidence>
<dbReference type="InParanoid" id="A0A665VAK9"/>
<dbReference type="GO" id="GO:0044389">
    <property type="term" value="F:ubiquitin-like protein ligase binding"/>
    <property type="evidence" value="ECO:0007669"/>
    <property type="project" value="TreeGrafter"/>
</dbReference>
<keyword evidence="3" id="KW-0808">Transferase</keyword>
<organism evidence="7 8">
    <name type="scientific">Echeneis naucrates</name>
    <name type="common">Live sharksucker</name>
    <dbReference type="NCBI Taxonomy" id="173247"/>
    <lineage>
        <taxon>Eukaryota</taxon>
        <taxon>Metazoa</taxon>
        <taxon>Chordata</taxon>
        <taxon>Craniata</taxon>
        <taxon>Vertebrata</taxon>
        <taxon>Euteleostomi</taxon>
        <taxon>Actinopterygii</taxon>
        <taxon>Neopterygii</taxon>
        <taxon>Teleostei</taxon>
        <taxon>Neoteleostei</taxon>
        <taxon>Acanthomorphata</taxon>
        <taxon>Carangaria</taxon>
        <taxon>Carangiformes</taxon>
        <taxon>Echeneidae</taxon>
        <taxon>Echeneis</taxon>
    </lineage>
</organism>
<dbReference type="AlphaFoldDB" id="A0A665VAK9"/>
<reference evidence="7" key="1">
    <citation type="submission" date="2021-04" db="EMBL/GenBank/DDBJ databases">
        <authorList>
            <consortium name="Wellcome Sanger Institute Data Sharing"/>
        </authorList>
    </citation>
    <scope>NUCLEOTIDE SEQUENCE [LARGE SCALE GENOMIC DNA]</scope>
</reference>
<evidence type="ECO:0000313" key="7">
    <source>
        <dbReference type="Ensembl" id="ENSENLP00000028771.1"/>
    </source>
</evidence>
<evidence type="ECO:0000256" key="6">
    <source>
        <dbReference type="SAM" id="MobiDB-lite"/>
    </source>
</evidence>
<keyword evidence="2" id="KW-0328">Glycosyltransferase</keyword>
<dbReference type="GO" id="GO:0060335">
    <property type="term" value="P:positive regulation of type II interferon-mediated signaling pathway"/>
    <property type="evidence" value="ECO:0007669"/>
    <property type="project" value="TreeGrafter"/>
</dbReference>
<keyword evidence="4" id="KW-0520">NAD</keyword>
<dbReference type="GO" id="GO:0005737">
    <property type="term" value="C:cytoplasm"/>
    <property type="evidence" value="ECO:0007669"/>
    <property type="project" value="TreeGrafter"/>
</dbReference>
<dbReference type="GO" id="GO:0003950">
    <property type="term" value="F:NAD+ poly-ADP-ribosyltransferase activity"/>
    <property type="evidence" value="ECO:0007669"/>
    <property type="project" value="TreeGrafter"/>
</dbReference>
<reference evidence="7" key="3">
    <citation type="submission" date="2025-09" db="UniProtKB">
        <authorList>
            <consortium name="Ensembl"/>
        </authorList>
    </citation>
    <scope>IDENTIFICATION</scope>
</reference>
<dbReference type="PANTHER" id="PTHR14453">
    <property type="entry name" value="PARP/ZINC FINGER CCCH TYPE DOMAIN CONTAINING PROTEIN"/>
    <property type="match status" value="1"/>
</dbReference>
<evidence type="ECO:0000256" key="3">
    <source>
        <dbReference type="ARBA" id="ARBA00022679"/>
    </source>
</evidence>
<keyword evidence="5" id="KW-0539">Nucleus</keyword>
<evidence type="ECO:0000313" key="8">
    <source>
        <dbReference type="Proteomes" id="UP000472264"/>
    </source>
</evidence>
<dbReference type="InterPro" id="IPR052056">
    <property type="entry name" value="Mono-ARTD/PARP"/>
</dbReference>
<sequence>MLCEVSHRKEKKSVFSLQAFEKQMVTLQQKASHSSFTQDESRERKPATPQITLTGYSDETIKEAERWISGLLNSSGTITIRNNFILHFGQREFLELSGLNKNVSIEETFRKGHAEMNLMGTPEDTVLAGLHVEAMLCNIQKEFIKEEASSLGLMSTKNVSFRRKRVDHSSPVFSDRYCEFKKEGLWLVKMETVENPSLETVFKLKKKQLNDCTSKHMLQRIPAQFCDVVSHIGFHVEYAPPADPAYGEGIYFAGTVAAAMKVWEKQNEEYLYFVEAEVLTGNSAPGKPGLILPPSRGSDPFKMYDSVHGGVNVSVIFSGYQAMPKCIFTCKINYILSEKCLIITRYYKEIYMNVTNTES</sequence>
<feature type="region of interest" description="Disordered" evidence="6">
    <location>
        <begin position="31"/>
        <end position="52"/>
    </location>
</feature>
<dbReference type="GO" id="GO:0010629">
    <property type="term" value="P:negative regulation of gene expression"/>
    <property type="evidence" value="ECO:0007669"/>
    <property type="project" value="TreeGrafter"/>
</dbReference>
<evidence type="ECO:0008006" key="9">
    <source>
        <dbReference type="Google" id="ProtNLM"/>
    </source>
</evidence>